<dbReference type="SUPFAM" id="SSF57362">
    <property type="entry name" value="BPTI-like"/>
    <property type="match status" value="8"/>
</dbReference>
<dbReference type="CDD" id="cd22593">
    <property type="entry name" value="Kunitz_conkunitzin"/>
    <property type="match status" value="6"/>
</dbReference>
<feature type="domain" description="BPTI/Kunitz inhibitor" evidence="3">
    <location>
        <begin position="883"/>
        <end position="933"/>
    </location>
</feature>
<dbReference type="PANTHER" id="PTHR46339:SF2">
    <property type="entry name" value="BPTI_KUNITZ INHIBITOR DOMAIN-CONTAINING PROTEIN"/>
    <property type="match status" value="1"/>
</dbReference>
<dbReference type="OrthoDB" id="4473401at2759"/>
<accession>A0A6V7VCF6</accession>
<dbReference type="InterPro" id="IPR036880">
    <property type="entry name" value="Kunitz_BPTI_sf"/>
</dbReference>
<evidence type="ECO:0000259" key="3">
    <source>
        <dbReference type="PROSITE" id="PS50279"/>
    </source>
</evidence>
<feature type="region of interest" description="Disordered" evidence="1">
    <location>
        <begin position="95"/>
        <end position="120"/>
    </location>
</feature>
<dbReference type="Proteomes" id="UP000580250">
    <property type="component" value="Unassembled WGS sequence"/>
</dbReference>
<feature type="domain" description="BPTI/Kunitz inhibitor" evidence="3">
    <location>
        <begin position="362"/>
        <end position="412"/>
    </location>
</feature>
<sequence length="1214" mass="136329">MFYNFNKFIFELFLINLFSNCLCHQHYFNNYQNNLSNPFLYAQQQPTVYLTFGNHPLVFPYPQTSNNQQRLSNSYPCISRCQPYRWTTYRWNGAISSNRPQQPNTSSPSPPTTTTIPPEPSPIVIQLNNTIQPIQSANIQSALIRLIFHSTTIQTTTNSITTSSVVSELPTPPPYTQNVPGDVVSSFQRPNPCPEGQPLINGLHNPMTCNFVVKPNGGCPNNYWCHTGASYETTTCCPYNDHLKSRCQLPRAGGTGDELIPRWYFDAGAHKCKRFLYRGMHGNANNFVTAMSCSETCENTDYLASATRNPCSNGWPARDLAGKQFLCGTSDSRCPAGYFCHLGELATLNVCCELSTAASNRCNLALRIGEGIANLKRFYFNTLTRKCTEFVYKGIKGNENSFLTIDECKAICEKLPNPCPMHYDLGERKECTGTDGQSCGRGEWCHIGSKIETTACCPAAVVDICKLPLDLGQGIENLTRWYAVNLEDPCMRECRPFQYRGMKGNQNNFLTKTECEARCKSECPISLNPCSENGQILLNKEGKPQRCNSTKSGQCPPNYWCHIGANVETTVCCSSGVGKACNQSLAEGFGNALLSRWYYNFKDGNCQKFIYRGIGGNRNNYVDYDDCMNACPDNSKEEEKENTLTTTTPLVATTKTTIITTTLKTKGIRKIKINPSTPQPPPPPTTKQQQLIIKEINLIENPCSNGNKPLLNPNNLLPFECSPEQRCPDTHFCHISDIKYLSQKCCPKNGEPCIQPLSEGEGNSKLERFYFDSIKRRCRPFIYRGALGNANNFLFENDCEYVCSAFIHPNPCSHGHPLPIDEYNNNQPLVCGNSELIDFSLSDASLISSGCPSGYWCHVGSSPDTTNCCPHTPTMSGSNNNVCDLKLELGNGTERLDRWYFDSSVRKCRRFWYTGLKGNRNNFLSREHCQQICEDNTNILIPDDILQQQGQINGKWLPKILFSKKRNFCLRGEPLINSFDGNLIKCGRGEKEAENDEEKDDGEEFENNNSNCPNTHYCHIGNSIEESGCCLKSGIDRCLLPLNRGVNIGQWQVRWHFNVATGNCEVFDYAGIRGNENNFITKKQCEKSCIENKKNKKLCPHGEPKLESNGRTLEPKQCGLNSSVNTDCGEGFLCHLNTEGEIGICCEDPSYFCLQPRDPGHCNENQIRYGYNPMTDTCVSYRYSGCGGTLNKFETFKNCKEICCRQYIKKNKIR</sequence>
<dbReference type="Pfam" id="PF14625">
    <property type="entry name" value="Lustrin_cystein"/>
    <property type="match status" value="8"/>
</dbReference>
<feature type="signal peptide" evidence="2">
    <location>
        <begin position="1"/>
        <end position="23"/>
    </location>
</feature>
<dbReference type="InterPro" id="IPR028150">
    <property type="entry name" value="Lustrin_cystein"/>
</dbReference>
<feature type="chain" id="PRO_5028018574" description="BPTI/Kunitz inhibitor domain-containing protein" evidence="2">
    <location>
        <begin position="24"/>
        <end position="1214"/>
    </location>
</feature>
<dbReference type="InterPro" id="IPR053014">
    <property type="entry name" value="Cuticle_assoc_divergent"/>
</dbReference>
<evidence type="ECO:0000313" key="4">
    <source>
        <dbReference type="EMBL" id="CAD2172665.1"/>
    </source>
</evidence>
<feature type="domain" description="BPTI/Kunitz inhibitor" evidence="3">
    <location>
        <begin position="247"/>
        <end position="297"/>
    </location>
</feature>
<dbReference type="PANTHER" id="PTHR46339">
    <property type="entry name" value="PROTEIN CBG15282-RELATED"/>
    <property type="match status" value="1"/>
</dbReference>
<dbReference type="InterPro" id="IPR002223">
    <property type="entry name" value="Kunitz_BPTI"/>
</dbReference>
<dbReference type="InterPro" id="IPR006150">
    <property type="entry name" value="Cys_repeat_1"/>
</dbReference>
<feature type="domain" description="BPTI/Kunitz inhibitor" evidence="3">
    <location>
        <begin position="1153"/>
        <end position="1203"/>
    </location>
</feature>
<organism evidence="4 5">
    <name type="scientific">Meloidogyne enterolobii</name>
    <name type="common">Root-knot nematode worm</name>
    <name type="synonym">Meloidogyne mayaguensis</name>
    <dbReference type="NCBI Taxonomy" id="390850"/>
    <lineage>
        <taxon>Eukaryota</taxon>
        <taxon>Metazoa</taxon>
        <taxon>Ecdysozoa</taxon>
        <taxon>Nematoda</taxon>
        <taxon>Chromadorea</taxon>
        <taxon>Rhabditida</taxon>
        <taxon>Tylenchina</taxon>
        <taxon>Tylenchomorpha</taxon>
        <taxon>Tylenchoidea</taxon>
        <taxon>Meloidogynidae</taxon>
        <taxon>Meloidogyninae</taxon>
        <taxon>Meloidogyne</taxon>
    </lineage>
</organism>
<dbReference type="Pfam" id="PF00014">
    <property type="entry name" value="Kunitz_BPTI"/>
    <property type="match status" value="8"/>
</dbReference>
<feature type="compositionally biased region" description="Low complexity" evidence="1">
    <location>
        <begin position="96"/>
        <end position="116"/>
    </location>
</feature>
<dbReference type="SMART" id="SM00131">
    <property type="entry name" value="KU"/>
    <property type="match status" value="8"/>
</dbReference>
<dbReference type="Gene3D" id="4.10.410.10">
    <property type="entry name" value="Pancreatic trypsin inhibitor Kunitz domain"/>
    <property type="match status" value="8"/>
</dbReference>
<dbReference type="EMBL" id="CAJEWN010000204">
    <property type="protein sequence ID" value="CAD2172665.1"/>
    <property type="molecule type" value="Genomic_DNA"/>
</dbReference>
<proteinExistence type="predicted"/>
<feature type="domain" description="BPTI/Kunitz inhibitor" evidence="3">
    <location>
        <begin position="465"/>
        <end position="519"/>
    </location>
</feature>
<evidence type="ECO:0000313" key="5">
    <source>
        <dbReference type="Proteomes" id="UP000580250"/>
    </source>
</evidence>
<comment type="caution">
    <text evidence="4">The sequence shown here is derived from an EMBL/GenBank/DDBJ whole genome shotgun (WGS) entry which is preliminary data.</text>
</comment>
<dbReference type="GO" id="GO:0004867">
    <property type="term" value="F:serine-type endopeptidase inhibitor activity"/>
    <property type="evidence" value="ECO:0007669"/>
    <property type="project" value="InterPro"/>
</dbReference>
<evidence type="ECO:0000256" key="2">
    <source>
        <dbReference type="SAM" id="SignalP"/>
    </source>
</evidence>
<dbReference type="CDD" id="cd00109">
    <property type="entry name" value="Kunitz-type"/>
    <property type="match status" value="1"/>
</dbReference>
<gene>
    <name evidence="4" type="ORF">MENT_LOCUS24228</name>
</gene>
<dbReference type="AlphaFoldDB" id="A0A6V7VCF6"/>
<name>A0A6V7VCF6_MELEN</name>
<feature type="domain" description="BPTI/Kunitz inhibitor" evidence="3">
    <location>
        <begin position="753"/>
        <end position="803"/>
    </location>
</feature>
<dbReference type="SMART" id="SM00289">
    <property type="entry name" value="WR1"/>
    <property type="match status" value="8"/>
</dbReference>
<keyword evidence="2" id="KW-0732">Signal</keyword>
<feature type="domain" description="BPTI/Kunitz inhibitor" evidence="3">
    <location>
        <begin position="581"/>
        <end position="631"/>
    </location>
</feature>
<protein>
    <recommendedName>
        <fullName evidence="3">BPTI/Kunitz inhibitor domain-containing protein</fullName>
    </recommendedName>
</protein>
<dbReference type="PROSITE" id="PS50279">
    <property type="entry name" value="BPTI_KUNITZ_2"/>
    <property type="match status" value="8"/>
</dbReference>
<reference evidence="4 5" key="1">
    <citation type="submission" date="2020-08" db="EMBL/GenBank/DDBJ databases">
        <authorList>
            <person name="Koutsovoulos G."/>
            <person name="Danchin GJ E."/>
        </authorList>
    </citation>
    <scope>NUCLEOTIDE SEQUENCE [LARGE SCALE GENOMIC DNA]</scope>
</reference>
<evidence type="ECO:0000256" key="1">
    <source>
        <dbReference type="SAM" id="MobiDB-lite"/>
    </source>
</evidence>
<feature type="domain" description="BPTI/Kunitz inhibitor" evidence="3">
    <location>
        <begin position="1038"/>
        <end position="1089"/>
    </location>
</feature>